<feature type="compositionally biased region" description="Polar residues" evidence="1">
    <location>
        <begin position="69"/>
        <end position="90"/>
    </location>
</feature>
<dbReference type="PROSITE" id="PS51318">
    <property type="entry name" value="TAT"/>
    <property type="match status" value="1"/>
</dbReference>
<accession>K6W8Q2</accession>
<feature type="compositionally biased region" description="Polar residues" evidence="1">
    <location>
        <begin position="1"/>
        <end position="10"/>
    </location>
</feature>
<comment type="caution">
    <text evidence="2">The sequence shown here is derived from an EMBL/GenBank/DDBJ whole genome shotgun (WGS) entry which is preliminary data.</text>
</comment>
<feature type="compositionally biased region" description="Low complexity" evidence="1">
    <location>
        <begin position="91"/>
        <end position="110"/>
    </location>
</feature>
<dbReference type="AlphaFoldDB" id="K6W8Q2"/>
<evidence type="ECO:0000313" key="3">
    <source>
        <dbReference type="Proteomes" id="UP000008366"/>
    </source>
</evidence>
<dbReference type="OrthoDB" id="10000534at2"/>
<evidence type="ECO:0000313" key="2">
    <source>
        <dbReference type="EMBL" id="GAB95575.1"/>
    </source>
</evidence>
<keyword evidence="3" id="KW-1185">Reference proteome</keyword>
<sequence>MTTQGTTDRPSTGIDLPTQGPDSRRSRRLAVAAVGALTGALLLAGCGSNTPDTAATATAPATQTEPATQSPSTPLSAPNSPATGGQSTAQGTPATKAPTSAATATGGARAQLPTDAGEYGGELISAWQAGDTAAMGDLVTAGAMSSLRGATAPDDLLLTACEDNLCSWSNEAGARLTLTYDSDKVAAGAKHAITAARVSAA</sequence>
<protein>
    <submittedName>
        <fullName evidence="2">Uncharacterized protein</fullName>
    </submittedName>
</protein>
<feature type="compositionally biased region" description="Low complexity" evidence="1">
    <location>
        <begin position="52"/>
        <end position="68"/>
    </location>
</feature>
<proteinExistence type="predicted"/>
<gene>
    <name evidence="2" type="ORF">KILIM_022_00610</name>
</gene>
<organism evidence="2 3">
    <name type="scientific">Kineosphaera limosa NBRC 100340</name>
    <dbReference type="NCBI Taxonomy" id="1184609"/>
    <lineage>
        <taxon>Bacteria</taxon>
        <taxon>Bacillati</taxon>
        <taxon>Actinomycetota</taxon>
        <taxon>Actinomycetes</taxon>
        <taxon>Micrococcales</taxon>
        <taxon>Dermatophilaceae</taxon>
        <taxon>Kineosphaera</taxon>
    </lineage>
</organism>
<dbReference type="Proteomes" id="UP000008366">
    <property type="component" value="Unassembled WGS sequence"/>
</dbReference>
<dbReference type="eggNOG" id="ENOG5031QY1">
    <property type="taxonomic scope" value="Bacteria"/>
</dbReference>
<feature type="region of interest" description="Disordered" evidence="1">
    <location>
        <begin position="1"/>
        <end position="27"/>
    </location>
</feature>
<name>K6W8Q2_9MICO</name>
<dbReference type="RefSeq" id="WP_006592107.1">
    <property type="nucleotide sequence ID" value="NZ_BAHD01000022.1"/>
</dbReference>
<dbReference type="EMBL" id="BAHD01000022">
    <property type="protein sequence ID" value="GAB95575.1"/>
    <property type="molecule type" value="Genomic_DNA"/>
</dbReference>
<dbReference type="InterPro" id="IPR006311">
    <property type="entry name" value="TAT_signal"/>
</dbReference>
<feature type="region of interest" description="Disordered" evidence="1">
    <location>
        <begin position="52"/>
        <end position="114"/>
    </location>
</feature>
<evidence type="ECO:0000256" key="1">
    <source>
        <dbReference type="SAM" id="MobiDB-lite"/>
    </source>
</evidence>
<reference evidence="2 3" key="1">
    <citation type="submission" date="2012-08" db="EMBL/GenBank/DDBJ databases">
        <title>Whole genome shotgun sequence of Kineosphaera limosa NBRC 100340.</title>
        <authorList>
            <person name="Yoshida I."/>
            <person name="Isaki S."/>
            <person name="Hosoyama A."/>
            <person name="Tsuchikane K."/>
            <person name="Katsumata H."/>
            <person name="Ando Y."/>
            <person name="Ohji S."/>
            <person name="Hamada M."/>
            <person name="Tamura T."/>
            <person name="Yamazoe A."/>
            <person name="Yamazaki S."/>
            <person name="Fujita N."/>
        </authorList>
    </citation>
    <scope>NUCLEOTIDE SEQUENCE [LARGE SCALE GENOMIC DNA]</scope>
    <source>
        <strain evidence="2 3">NBRC 100340</strain>
    </source>
</reference>